<proteinExistence type="predicted"/>
<feature type="compositionally biased region" description="Low complexity" evidence="1">
    <location>
        <begin position="118"/>
        <end position="127"/>
    </location>
</feature>
<organism evidence="2">
    <name type="scientific">hydrothermal vent metagenome</name>
    <dbReference type="NCBI Taxonomy" id="652676"/>
    <lineage>
        <taxon>unclassified sequences</taxon>
        <taxon>metagenomes</taxon>
        <taxon>ecological metagenomes</taxon>
    </lineage>
</organism>
<reference evidence="2" key="1">
    <citation type="submission" date="2018-06" db="EMBL/GenBank/DDBJ databases">
        <authorList>
            <person name="Zhirakovskaya E."/>
        </authorList>
    </citation>
    <scope>NUCLEOTIDE SEQUENCE</scope>
</reference>
<dbReference type="AlphaFoldDB" id="A0A3B0V0W9"/>
<evidence type="ECO:0000256" key="1">
    <source>
        <dbReference type="SAM" id="MobiDB-lite"/>
    </source>
</evidence>
<evidence type="ECO:0000313" key="2">
    <source>
        <dbReference type="EMBL" id="VAW34540.1"/>
    </source>
</evidence>
<gene>
    <name evidence="2" type="ORF">MNBD_DELTA04-1302</name>
</gene>
<name>A0A3B0V0W9_9ZZZZ</name>
<sequence>MEKRHFWKKIVLPLAVVFSLAVFVTVTSAGEQAGKWETAGKKIKAAAAAVGQATKDTVHKVWSETKTESREVYEKTRSKSGKIWNRTREESEETWEAAKSKTRKVLNRAKTSIHEATAPAPSSPAAPGGQGQTSTGHAAD</sequence>
<accession>A0A3B0V0W9</accession>
<dbReference type="EMBL" id="UOEY01000006">
    <property type="protein sequence ID" value="VAW34540.1"/>
    <property type="molecule type" value="Genomic_DNA"/>
</dbReference>
<feature type="region of interest" description="Disordered" evidence="1">
    <location>
        <begin position="86"/>
        <end position="140"/>
    </location>
</feature>
<protein>
    <submittedName>
        <fullName evidence="2">Uncharacterized protein</fullName>
    </submittedName>
</protein>